<feature type="domain" description="TIR" evidence="2">
    <location>
        <begin position="1"/>
        <end position="152"/>
    </location>
</feature>
<keyword evidence="1" id="KW-1133">Transmembrane helix</keyword>
<dbReference type="Pfam" id="PF13676">
    <property type="entry name" value="TIR_2"/>
    <property type="match status" value="1"/>
</dbReference>
<gene>
    <name evidence="3" type="ORF">FKR81_09280</name>
</gene>
<evidence type="ECO:0000313" key="3">
    <source>
        <dbReference type="EMBL" id="TWP52508.1"/>
    </source>
</evidence>
<dbReference type="AlphaFoldDB" id="A0A563EY90"/>
<feature type="transmembrane region" description="Helical" evidence="1">
    <location>
        <begin position="286"/>
        <end position="309"/>
    </location>
</feature>
<organism evidence="3 4">
    <name type="scientific">Lentzea tibetensis</name>
    <dbReference type="NCBI Taxonomy" id="2591470"/>
    <lineage>
        <taxon>Bacteria</taxon>
        <taxon>Bacillati</taxon>
        <taxon>Actinomycetota</taxon>
        <taxon>Actinomycetes</taxon>
        <taxon>Pseudonocardiales</taxon>
        <taxon>Pseudonocardiaceae</taxon>
        <taxon>Lentzea</taxon>
    </lineage>
</organism>
<dbReference type="EMBL" id="VOBR01000005">
    <property type="protein sequence ID" value="TWP52508.1"/>
    <property type="molecule type" value="Genomic_DNA"/>
</dbReference>
<sequence length="466" mass="51922">MPGVFVNYRTGDGEWAAALVKRELGARFGSDQVFYASQSIRLGEDFSREILSGLRRCEVLLALIGPRWVTATDREGVRRLDKPDDWVRREINEAFQCGLRVIPVLIDGIDPLNEADLPDSLRRLARCQYLRMHHRSDDLDLPRLVDELVELVPELVTTRAAAVPVAGRAHHAAEGELRSTITEFRQALSEPAGQATAVHDRVHVAATSALDALTDARYPTTGHLDDSDLPAALEERLTRYEQDLAPLLRLVAIGVRSEDRRHDDLWITLVDRFLHRARPQRDAQEVWVAAAAYPALLLVYAIGVAGVAAGREDLVHRLLCRTAVAEPGGRPTPVLRAMALRNVVDPRHAAALPVWGGTPPHQALSVHLRQVLSRVFFNIVDGGAFEWSFEDYECLRSLLELHDAPFSSLGEFAVRLDQDDAVLFQRNAARLDRDSVLLRAGAFDGNPDQVAAAWRELRQATRARYS</sequence>
<evidence type="ECO:0000256" key="1">
    <source>
        <dbReference type="SAM" id="Phobius"/>
    </source>
</evidence>
<dbReference type="GO" id="GO:0007165">
    <property type="term" value="P:signal transduction"/>
    <property type="evidence" value="ECO:0007669"/>
    <property type="project" value="InterPro"/>
</dbReference>
<reference evidence="3 4" key="1">
    <citation type="submission" date="2019-07" db="EMBL/GenBank/DDBJ databases">
        <title>Lentzea xizangensis sp. nov., isolated from Qinghai-Tibetan Plateau Soils.</title>
        <authorList>
            <person name="Huang J."/>
        </authorList>
    </citation>
    <scope>NUCLEOTIDE SEQUENCE [LARGE SCALE GENOMIC DNA]</scope>
    <source>
        <strain evidence="3 4">FXJ1.1311</strain>
    </source>
</reference>
<dbReference type="InterPro" id="IPR035897">
    <property type="entry name" value="Toll_tir_struct_dom_sf"/>
</dbReference>
<dbReference type="InterPro" id="IPR000157">
    <property type="entry name" value="TIR_dom"/>
</dbReference>
<keyword evidence="1" id="KW-0812">Transmembrane</keyword>
<evidence type="ECO:0000313" key="4">
    <source>
        <dbReference type="Proteomes" id="UP000316639"/>
    </source>
</evidence>
<accession>A0A563EY90</accession>
<name>A0A563EY90_9PSEU</name>
<evidence type="ECO:0000259" key="2">
    <source>
        <dbReference type="PROSITE" id="PS50104"/>
    </source>
</evidence>
<dbReference type="OrthoDB" id="4547231at2"/>
<dbReference type="Gene3D" id="3.40.50.10140">
    <property type="entry name" value="Toll/interleukin-1 receptor homology (TIR) domain"/>
    <property type="match status" value="1"/>
</dbReference>
<dbReference type="SUPFAM" id="SSF52200">
    <property type="entry name" value="Toll/Interleukin receptor TIR domain"/>
    <property type="match status" value="1"/>
</dbReference>
<keyword evidence="4" id="KW-1185">Reference proteome</keyword>
<dbReference type="RefSeq" id="WP_146350564.1">
    <property type="nucleotide sequence ID" value="NZ_VOBR01000005.1"/>
</dbReference>
<keyword evidence="3" id="KW-0675">Receptor</keyword>
<protein>
    <submittedName>
        <fullName evidence="3">Toll/interleukin-1 receptor domain-containing protein</fullName>
    </submittedName>
</protein>
<comment type="caution">
    <text evidence="3">The sequence shown here is derived from an EMBL/GenBank/DDBJ whole genome shotgun (WGS) entry which is preliminary data.</text>
</comment>
<proteinExistence type="predicted"/>
<dbReference type="Proteomes" id="UP000316639">
    <property type="component" value="Unassembled WGS sequence"/>
</dbReference>
<keyword evidence="1" id="KW-0472">Membrane</keyword>
<dbReference type="PROSITE" id="PS50104">
    <property type="entry name" value="TIR"/>
    <property type="match status" value="1"/>
</dbReference>